<evidence type="ECO:0000256" key="3">
    <source>
        <dbReference type="ARBA" id="ARBA00023163"/>
    </source>
</evidence>
<dbReference type="InterPro" id="IPR004519">
    <property type="entry name" value="RNAP_E/RPC8"/>
</dbReference>
<evidence type="ECO:0000256" key="1">
    <source>
        <dbReference type="ARBA" id="ARBA00009307"/>
    </source>
</evidence>
<evidence type="ECO:0000313" key="8">
    <source>
        <dbReference type="Proteomes" id="UP000027153"/>
    </source>
</evidence>
<dbReference type="PATRIC" id="fig|1392998.3.peg.3250"/>
<dbReference type="InterPro" id="IPR003029">
    <property type="entry name" value="S1_domain"/>
</dbReference>
<evidence type="ECO:0000259" key="6">
    <source>
        <dbReference type="PROSITE" id="PS50126"/>
    </source>
</evidence>
<name>A0A062V6E1_9EURY</name>
<dbReference type="GO" id="GO:0005737">
    <property type="term" value="C:cytoplasm"/>
    <property type="evidence" value="ECO:0007669"/>
    <property type="project" value="UniProtKB-SubCell"/>
</dbReference>
<dbReference type="PANTHER" id="PTHR12709">
    <property type="entry name" value="DNA-DIRECTED RNA POLYMERASE II, III"/>
    <property type="match status" value="1"/>
</dbReference>
<feature type="compositionally biased region" description="Basic and acidic residues" evidence="5">
    <location>
        <begin position="201"/>
        <end position="229"/>
    </location>
</feature>
<dbReference type="Gene3D" id="3.30.1490.120">
    <property type="entry name" value="RNA polymerase Rpb7-like, N-terminal domain"/>
    <property type="match status" value="1"/>
</dbReference>
<comment type="domain">
    <text evidence="4">Forms 2 domains with an elongated structure; Rpo4 packs into the hinge region between the 2 domains.</text>
</comment>
<evidence type="ECO:0000256" key="2">
    <source>
        <dbReference type="ARBA" id="ARBA00022478"/>
    </source>
</evidence>
<dbReference type="RefSeq" id="WP_048092949.1">
    <property type="nucleotide sequence ID" value="NZ_JMIY01000007.1"/>
</dbReference>
<evidence type="ECO:0000313" key="7">
    <source>
        <dbReference type="EMBL" id="KCZ70925.1"/>
    </source>
</evidence>
<dbReference type="SUPFAM" id="SSF88798">
    <property type="entry name" value="N-terminal, heterodimerisation domain of RBP7 (RpoE)"/>
    <property type="match status" value="1"/>
</dbReference>
<keyword evidence="4" id="KW-0963">Cytoplasm</keyword>
<dbReference type="EMBL" id="JMIY01000007">
    <property type="protein sequence ID" value="KCZ70925.1"/>
    <property type="molecule type" value="Genomic_DNA"/>
</dbReference>
<dbReference type="GO" id="GO:0006352">
    <property type="term" value="P:DNA-templated transcription initiation"/>
    <property type="evidence" value="ECO:0007669"/>
    <property type="project" value="InterPro"/>
</dbReference>
<keyword evidence="4 7" id="KW-0808">Transferase</keyword>
<dbReference type="SMART" id="SM00316">
    <property type="entry name" value="S1"/>
    <property type="match status" value="1"/>
</dbReference>
<dbReference type="HAMAP" id="MF_00865">
    <property type="entry name" value="RNApol_arch_Rpo7"/>
    <property type="match status" value="1"/>
</dbReference>
<evidence type="ECO:0000256" key="4">
    <source>
        <dbReference type="HAMAP-Rule" id="MF_00865"/>
    </source>
</evidence>
<feature type="domain" description="S1 motif" evidence="6">
    <location>
        <begin position="82"/>
        <end position="166"/>
    </location>
</feature>
<comment type="catalytic activity">
    <reaction evidence="4">
        <text>RNA(n) + a ribonucleoside 5'-triphosphate = RNA(n+1) + diphosphate</text>
        <dbReference type="Rhea" id="RHEA:21248"/>
        <dbReference type="Rhea" id="RHEA-COMP:14527"/>
        <dbReference type="Rhea" id="RHEA-COMP:17342"/>
        <dbReference type="ChEBI" id="CHEBI:33019"/>
        <dbReference type="ChEBI" id="CHEBI:61557"/>
        <dbReference type="ChEBI" id="CHEBI:140395"/>
        <dbReference type="EC" id="2.7.7.6"/>
    </reaction>
</comment>
<dbReference type="NCBIfam" id="NF006333">
    <property type="entry name" value="PRK08563.1"/>
    <property type="match status" value="1"/>
</dbReference>
<feature type="region of interest" description="Disordered" evidence="5">
    <location>
        <begin position="176"/>
        <end position="229"/>
    </location>
</feature>
<sequence length="229" mass="25795">MYKRMRLADTVRIAPELLGEPVEEAVKLALRDKLEGLVDKNIGSIVAVTDVIEVGEGHILAGDAGVYYDAIFDAVTFMPELQEIIEGSVLEVVEFGVFAGIGPLDGLVHVSQLTDEYVSYDERNSRLITKESGRAITVGDRIRARIVAVSLNEREPRDSKIGLTMRQHALGKLEWLEEARQGRKEGTEEKEAKPRKRKKEEKKEERKEEEKKEDTVKEEKPEVSKPEVV</sequence>
<dbReference type="GO" id="GO:0003899">
    <property type="term" value="F:DNA-directed RNA polymerase activity"/>
    <property type="evidence" value="ECO:0007669"/>
    <property type="project" value="UniProtKB-UniRule"/>
</dbReference>
<keyword evidence="8" id="KW-1185">Reference proteome</keyword>
<comment type="subunit">
    <text evidence="4">Part of the RNA polymerase complex. Forms a stalk with Rpo4 that extends from the main structure.</text>
</comment>
<comment type="caution">
    <text evidence="7">The sequence shown here is derived from an EMBL/GenBank/DDBJ whole genome shotgun (WGS) entry which is preliminary data.</text>
</comment>
<feature type="compositionally biased region" description="Basic and acidic residues" evidence="5">
    <location>
        <begin position="176"/>
        <end position="192"/>
    </location>
</feature>
<keyword evidence="4 7" id="KW-0548">Nucleotidyltransferase</keyword>
<comment type="subcellular location">
    <subcellularLocation>
        <location evidence="4">Cytoplasm</location>
    </subcellularLocation>
</comment>
<dbReference type="InterPro" id="IPR012340">
    <property type="entry name" value="NA-bd_OB-fold"/>
</dbReference>
<dbReference type="Pfam" id="PF00575">
    <property type="entry name" value="S1"/>
    <property type="match status" value="1"/>
</dbReference>
<gene>
    <name evidence="4" type="primary">rpo7</name>
    <name evidence="4" type="synonym">rpoE</name>
    <name evidence="7" type="ORF">ANME2D_02952</name>
</gene>
<keyword evidence="3 4" id="KW-0804">Transcription</keyword>
<dbReference type="InterPro" id="IPR045113">
    <property type="entry name" value="Rpb7-like"/>
</dbReference>
<dbReference type="GO" id="GO:0003677">
    <property type="term" value="F:DNA binding"/>
    <property type="evidence" value="ECO:0007669"/>
    <property type="project" value="InterPro"/>
</dbReference>
<comment type="function">
    <text evidence="4">DNA-dependent RNA polymerase (RNAP) catalyzes the transcription of DNA into RNA using the four ribonucleoside triphosphates as substrates.</text>
</comment>
<dbReference type="SUPFAM" id="SSF50249">
    <property type="entry name" value="Nucleic acid-binding proteins"/>
    <property type="match status" value="1"/>
</dbReference>
<dbReference type="CDD" id="cd04460">
    <property type="entry name" value="S1_RpoE"/>
    <property type="match status" value="1"/>
</dbReference>
<dbReference type="NCBIfam" id="TIGR00448">
    <property type="entry name" value="rpoE"/>
    <property type="match status" value="1"/>
</dbReference>
<dbReference type="CDD" id="cd04331">
    <property type="entry name" value="RNAP_E_N"/>
    <property type="match status" value="1"/>
</dbReference>
<dbReference type="PANTHER" id="PTHR12709:SF4">
    <property type="entry name" value="DNA-DIRECTED RNA POLYMERASE II SUBUNIT RPB7"/>
    <property type="match status" value="1"/>
</dbReference>
<dbReference type="AlphaFoldDB" id="A0A062V6E1"/>
<dbReference type="GO" id="GO:0000428">
    <property type="term" value="C:DNA-directed RNA polymerase complex"/>
    <property type="evidence" value="ECO:0007669"/>
    <property type="project" value="UniProtKB-KW"/>
</dbReference>
<dbReference type="InterPro" id="IPR036898">
    <property type="entry name" value="RNA_pol_Rpb7-like_N_sf"/>
</dbReference>
<dbReference type="Gene3D" id="2.40.50.140">
    <property type="entry name" value="Nucleic acid-binding proteins"/>
    <property type="match status" value="1"/>
</dbReference>
<dbReference type="Proteomes" id="UP000027153">
    <property type="component" value="Unassembled WGS sequence"/>
</dbReference>
<dbReference type="EC" id="2.7.7.6" evidence="4"/>
<evidence type="ECO:0000256" key="5">
    <source>
        <dbReference type="SAM" id="MobiDB-lite"/>
    </source>
</evidence>
<dbReference type="Pfam" id="PF03876">
    <property type="entry name" value="SHS2_Rpb7-N"/>
    <property type="match status" value="1"/>
</dbReference>
<dbReference type="OrthoDB" id="7927at2157"/>
<reference evidence="7 8" key="1">
    <citation type="journal article" date="2013" name="Nature">
        <title>Anaerobic oxidation of methane coupled to nitrate reduction in a novel archaeal lineage.</title>
        <authorList>
            <person name="Haroon M.F."/>
            <person name="Hu S."/>
            <person name="Shi Y."/>
            <person name="Imelfort M."/>
            <person name="Keller J."/>
            <person name="Hugenholtz P."/>
            <person name="Yuan Z."/>
            <person name="Tyson G.W."/>
        </authorList>
    </citation>
    <scope>NUCLEOTIDE SEQUENCE [LARGE SCALE GENOMIC DNA]</scope>
    <source>
        <strain evidence="7 8">ANME-2d</strain>
    </source>
</reference>
<organism evidence="7 8">
    <name type="scientific">Candidatus Methanoperedens nitratireducens</name>
    <dbReference type="NCBI Taxonomy" id="1392998"/>
    <lineage>
        <taxon>Archaea</taxon>
        <taxon>Methanobacteriati</taxon>
        <taxon>Methanobacteriota</taxon>
        <taxon>Stenosarchaea group</taxon>
        <taxon>Methanomicrobia</taxon>
        <taxon>Methanosarcinales</taxon>
        <taxon>ANME-2 cluster</taxon>
        <taxon>Candidatus Methanoperedentaceae</taxon>
        <taxon>Candidatus Methanoperedens</taxon>
    </lineage>
</organism>
<dbReference type="PROSITE" id="PS50126">
    <property type="entry name" value="S1"/>
    <property type="match status" value="1"/>
</dbReference>
<proteinExistence type="inferred from homology"/>
<comment type="similarity">
    <text evidence="1 4">Belongs to the eukaryotic RPB7/RPC8 RNA polymerase subunit family.</text>
</comment>
<dbReference type="InterPro" id="IPR046399">
    <property type="entry name" value="RNApol_Rpo7"/>
</dbReference>
<accession>A0A062V6E1</accession>
<keyword evidence="2 4" id="KW-0240">DNA-directed RNA polymerase</keyword>
<protein>
    <recommendedName>
        <fullName evidence="4">DNA-directed RNA polymerase subunit Rpo7</fullName>
        <ecNumber evidence="4">2.7.7.6</ecNumber>
    </recommendedName>
    <alternativeName>
        <fullName evidence="4">DNA-directed RNA polymerase subunit E</fullName>
    </alternativeName>
</protein>
<dbReference type="InterPro" id="IPR005576">
    <property type="entry name" value="Rpb7-like_N"/>
</dbReference>